<dbReference type="Gene3D" id="3.40.50.300">
    <property type="entry name" value="P-loop containing nucleotide triphosphate hydrolases"/>
    <property type="match status" value="1"/>
</dbReference>
<dbReference type="AlphaFoldDB" id="A0A7Y6I812"/>
<dbReference type="RefSeq" id="WP_175590727.1">
    <property type="nucleotide sequence ID" value="NZ_JABWGN010000006.1"/>
</dbReference>
<organism evidence="1 2">
    <name type="scientific">Nonomuraea montanisoli</name>
    <dbReference type="NCBI Taxonomy" id="2741721"/>
    <lineage>
        <taxon>Bacteria</taxon>
        <taxon>Bacillati</taxon>
        <taxon>Actinomycetota</taxon>
        <taxon>Actinomycetes</taxon>
        <taxon>Streptosporangiales</taxon>
        <taxon>Streptosporangiaceae</taxon>
        <taxon>Nonomuraea</taxon>
    </lineage>
</organism>
<keyword evidence="1" id="KW-0547">Nucleotide-binding</keyword>
<name>A0A7Y6I812_9ACTN</name>
<comment type="caution">
    <text evidence="1">The sequence shown here is derived from an EMBL/GenBank/DDBJ whole genome shotgun (WGS) entry which is preliminary data.</text>
</comment>
<dbReference type="EMBL" id="JABWGN010000006">
    <property type="protein sequence ID" value="NUW33299.1"/>
    <property type="molecule type" value="Genomic_DNA"/>
</dbReference>
<dbReference type="Proteomes" id="UP000586042">
    <property type="component" value="Unassembled WGS sequence"/>
</dbReference>
<dbReference type="Pfam" id="PF13671">
    <property type="entry name" value="AAA_33"/>
    <property type="match status" value="1"/>
</dbReference>
<keyword evidence="1" id="KW-0067">ATP-binding</keyword>
<protein>
    <submittedName>
        <fullName evidence="1">ATP-binding protein</fullName>
    </submittedName>
</protein>
<gene>
    <name evidence="1" type="ORF">HTZ77_17960</name>
</gene>
<evidence type="ECO:0000313" key="1">
    <source>
        <dbReference type="EMBL" id="NUW33299.1"/>
    </source>
</evidence>
<evidence type="ECO:0000313" key="2">
    <source>
        <dbReference type="Proteomes" id="UP000586042"/>
    </source>
</evidence>
<keyword evidence="2" id="KW-1185">Reference proteome</keyword>
<dbReference type="GO" id="GO:0005524">
    <property type="term" value="F:ATP binding"/>
    <property type="evidence" value="ECO:0007669"/>
    <property type="project" value="UniProtKB-KW"/>
</dbReference>
<dbReference type="InterPro" id="IPR027417">
    <property type="entry name" value="P-loop_NTPase"/>
</dbReference>
<accession>A0A7Y6I812</accession>
<sequence>MEALMDDASLEPRLILLCGLPGSGKTTPARRWAREIPAVRLCPDEWMADLGIDMFDDPTRDRLERRFWEHAQDLLRLGQSVILEFGFWGRAERDEKRSGARALGLPVEPALSCFAFPRGFSVNEGLHTKPRRRGGRR</sequence>
<reference evidence="1 2" key="1">
    <citation type="submission" date="2020-06" db="EMBL/GenBank/DDBJ databases">
        <title>Nonomuraea sp. SMC257, a novel actinomycete isolated from soil.</title>
        <authorList>
            <person name="Chanama M."/>
        </authorList>
    </citation>
    <scope>NUCLEOTIDE SEQUENCE [LARGE SCALE GENOMIC DNA]</scope>
    <source>
        <strain evidence="1 2">SMC257</strain>
    </source>
</reference>
<dbReference type="SUPFAM" id="SSF52540">
    <property type="entry name" value="P-loop containing nucleoside triphosphate hydrolases"/>
    <property type="match status" value="1"/>
</dbReference>
<proteinExistence type="predicted"/>